<gene>
    <name evidence="1" type="ORF">CRP01_12165</name>
</gene>
<proteinExistence type="predicted"/>
<sequence length="173" mass="19374">MLMGMVWVLAWALVACESGGGGEALVEADYSNCRYEKPEAIFYDGLPQISDHRFERRGRGSEEKFTLSGGIAVTILQYGCDDRTQEFIFELNQRNLCESTEDCTRHIAQLLHALSRLGPEFHVFRAWSQAIREVAPSLSFGESAELAEGFWVKVDQKSGFGNTTLMLTLSEKP</sequence>
<accession>A0A2D0NCT4</accession>
<keyword evidence="2" id="KW-1185">Reference proteome</keyword>
<dbReference type="Proteomes" id="UP000223913">
    <property type="component" value="Unassembled WGS sequence"/>
</dbReference>
<name>A0A2D0NCT4_FLAN2</name>
<protein>
    <submittedName>
        <fullName evidence="1">Uncharacterized protein</fullName>
    </submittedName>
</protein>
<reference evidence="1 2" key="1">
    <citation type="submission" date="2017-10" db="EMBL/GenBank/DDBJ databases">
        <title>The draft genome sequence of Lewinella nigricans NBRC 102662.</title>
        <authorList>
            <person name="Wang K."/>
        </authorList>
    </citation>
    <scope>NUCLEOTIDE SEQUENCE [LARGE SCALE GENOMIC DNA]</scope>
    <source>
        <strain evidence="1 2">NBRC 102662</strain>
    </source>
</reference>
<comment type="caution">
    <text evidence="1">The sequence shown here is derived from an EMBL/GenBank/DDBJ whole genome shotgun (WGS) entry which is preliminary data.</text>
</comment>
<evidence type="ECO:0000313" key="2">
    <source>
        <dbReference type="Proteomes" id="UP000223913"/>
    </source>
</evidence>
<dbReference type="EMBL" id="PDUD01000018">
    <property type="protein sequence ID" value="PHN06321.1"/>
    <property type="molecule type" value="Genomic_DNA"/>
</dbReference>
<evidence type="ECO:0000313" key="1">
    <source>
        <dbReference type="EMBL" id="PHN06321.1"/>
    </source>
</evidence>
<organism evidence="1 2">
    <name type="scientific">Flavilitoribacter nigricans (strain ATCC 23147 / DSM 23189 / NBRC 102662 / NCIMB 1420 / SS-2)</name>
    <name type="common">Lewinella nigricans</name>
    <dbReference type="NCBI Taxonomy" id="1122177"/>
    <lineage>
        <taxon>Bacteria</taxon>
        <taxon>Pseudomonadati</taxon>
        <taxon>Bacteroidota</taxon>
        <taxon>Saprospiria</taxon>
        <taxon>Saprospirales</taxon>
        <taxon>Lewinellaceae</taxon>
        <taxon>Flavilitoribacter</taxon>
    </lineage>
</organism>
<dbReference type="AlphaFoldDB" id="A0A2D0NCT4"/>